<dbReference type="SUPFAM" id="SSF56042">
    <property type="entry name" value="PurM C-terminal domain-like"/>
    <property type="match status" value="1"/>
</dbReference>
<evidence type="ECO:0000259" key="11">
    <source>
        <dbReference type="Pfam" id="PF02769"/>
    </source>
</evidence>
<protein>
    <recommendedName>
        <fullName evidence="14">Selenide, water dikinase</fullName>
    </recommendedName>
</protein>
<gene>
    <name evidence="12" type="ORF">Agub_g13810</name>
</gene>
<evidence type="ECO:0000256" key="7">
    <source>
        <dbReference type="ARBA" id="ARBA00022842"/>
    </source>
</evidence>
<dbReference type="GO" id="GO:0005524">
    <property type="term" value="F:ATP binding"/>
    <property type="evidence" value="ECO:0007669"/>
    <property type="project" value="UniProtKB-KW"/>
</dbReference>
<dbReference type="Gene3D" id="3.90.650.10">
    <property type="entry name" value="PurM-like C-terminal domain"/>
    <property type="match status" value="1"/>
</dbReference>
<feature type="region of interest" description="Disordered" evidence="9">
    <location>
        <begin position="50"/>
        <end position="70"/>
    </location>
</feature>
<dbReference type="FunFam" id="3.90.650.10:FF:000004">
    <property type="entry name" value="Selenide, water dikinase"/>
    <property type="match status" value="1"/>
</dbReference>
<dbReference type="GO" id="GO:0046872">
    <property type="term" value="F:metal ion binding"/>
    <property type="evidence" value="ECO:0007669"/>
    <property type="project" value="UniProtKB-KW"/>
</dbReference>
<evidence type="ECO:0000256" key="1">
    <source>
        <dbReference type="ARBA" id="ARBA00008026"/>
    </source>
</evidence>
<feature type="domain" description="PurM-like C-terminal" evidence="11">
    <location>
        <begin position="234"/>
        <end position="392"/>
    </location>
</feature>
<dbReference type="AlphaFoldDB" id="A0AAD3HSK4"/>
<feature type="domain" description="PurM-like N-terminal" evidence="10">
    <location>
        <begin position="115"/>
        <end position="221"/>
    </location>
</feature>
<evidence type="ECO:0000256" key="9">
    <source>
        <dbReference type="SAM" id="MobiDB-lite"/>
    </source>
</evidence>
<dbReference type="InterPro" id="IPR023061">
    <property type="entry name" value="SelD_I"/>
</dbReference>
<dbReference type="Pfam" id="PF00586">
    <property type="entry name" value="AIRS"/>
    <property type="match status" value="1"/>
</dbReference>
<dbReference type="GO" id="GO:0016260">
    <property type="term" value="P:selenocysteine biosynthetic process"/>
    <property type="evidence" value="ECO:0007669"/>
    <property type="project" value="InterPro"/>
</dbReference>
<feature type="non-terminal residue" evidence="12">
    <location>
        <position position="1"/>
    </location>
</feature>
<sequence length="394" mass="40907">MRGLASIWTRSIACQQYRVLTPLAASETARALCRTPQSRPSRHHGLRLGAMSTSSQQPATSSGPDASSGGIRLTQLSHGGGCGCKIAPAKLQEILRGVQLDFGSPDLLVGASTSDDAAVYRLTPDLALILTTDFFMPIVDDPRDFGRVAAANAISDVYAMGGRPVLALSVLGAPVSVLPAEVIGAVLEGGAETCRRAGIPLAGGHSIDTPEPLFGLVVAGVAPPHHIRRNSTARAGDVLLLSKPLGVGACTTALKKGRLDRQGYEEVLATMTRLNTLGLRVATDPRVHAMTDVTGFGLLGHLLEVCRGSGLAGRLAGGAVPLLGPAAELARAGVLPGAVKRNWESYGGSVRLQPGVQPWLRDLLCDPQTSGGLLLAAEESAVADLQRLAEEEAR</sequence>
<evidence type="ECO:0000313" key="12">
    <source>
        <dbReference type="EMBL" id="GFR51381.1"/>
    </source>
</evidence>
<keyword evidence="3" id="KW-0479">Metal-binding</keyword>
<proteinExistence type="inferred from homology"/>
<accession>A0AAD3HSK4</accession>
<dbReference type="FunFam" id="3.30.1330.10:FF:000003">
    <property type="entry name" value="Selenide, water dikinase"/>
    <property type="match status" value="1"/>
</dbReference>
<dbReference type="Proteomes" id="UP001054857">
    <property type="component" value="Unassembled WGS sequence"/>
</dbReference>
<evidence type="ECO:0000256" key="5">
    <source>
        <dbReference type="ARBA" id="ARBA00022777"/>
    </source>
</evidence>
<comment type="similarity">
    <text evidence="1">Belongs to the selenophosphate synthase 1 family. Class I subfamily.</text>
</comment>
<keyword evidence="2" id="KW-0808">Transferase</keyword>
<keyword evidence="8" id="KW-0711">Selenium</keyword>
<keyword evidence="5" id="KW-0418">Kinase</keyword>
<dbReference type="SUPFAM" id="SSF55326">
    <property type="entry name" value="PurM N-terminal domain-like"/>
    <property type="match status" value="1"/>
</dbReference>
<evidence type="ECO:0000256" key="8">
    <source>
        <dbReference type="ARBA" id="ARBA00023266"/>
    </source>
</evidence>
<keyword evidence="4" id="KW-0547">Nucleotide-binding</keyword>
<dbReference type="EMBL" id="BMAR01000049">
    <property type="protein sequence ID" value="GFR51381.1"/>
    <property type="molecule type" value="Genomic_DNA"/>
</dbReference>
<dbReference type="InterPro" id="IPR016188">
    <property type="entry name" value="PurM-like_N"/>
</dbReference>
<dbReference type="InterPro" id="IPR004536">
    <property type="entry name" value="SPS/SelD"/>
</dbReference>
<keyword evidence="6" id="KW-0067">ATP-binding</keyword>
<evidence type="ECO:0000313" key="13">
    <source>
        <dbReference type="Proteomes" id="UP001054857"/>
    </source>
</evidence>
<name>A0AAD3HSK4_9CHLO</name>
<dbReference type="HAMAP" id="MF_00625">
    <property type="entry name" value="SelD"/>
    <property type="match status" value="1"/>
</dbReference>
<evidence type="ECO:0008006" key="14">
    <source>
        <dbReference type="Google" id="ProtNLM"/>
    </source>
</evidence>
<dbReference type="InterPro" id="IPR010918">
    <property type="entry name" value="PurM-like_C_dom"/>
</dbReference>
<dbReference type="CDD" id="cd02195">
    <property type="entry name" value="SelD"/>
    <property type="match status" value="1"/>
</dbReference>
<evidence type="ECO:0000256" key="6">
    <source>
        <dbReference type="ARBA" id="ARBA00022840"/>
    </source>
</evidence>
<evidence type="ECO:0000256" key="4">
    <source>
        <dbReference type="ARBA" id="ARBA00022741"/>
    </source>
</evidence>
<dbReference type="Gene3D" id="3.30.1330.10">
    <property type="entry name" value="PurM-like, N-terminal domain"/>
    <property type="match status" value="1"/>
</dbReference>
<evidence type="ECO:0000259" key="10">
    <source>
        <dbReference type="Pfam" id="PF00586"/>
    </source>
</evidence>
<dbReference type="GO" id="GO:0004756">
    <property type="term" value="F:selenide, water dikinase activity"/>
    <property type="evidence" value="ECO:0007669"/>
    <property type="project" value="InterPro"/>
</dbReference>
<dbReference type="InterPro" id="IPR036921">
    <property type="entry name" value="PurM-like_N_sf"/>
</dbReference>
<comment type="caution">
    <text evidence="12">The sequence shown here is derived from an EMBL/GenBank/DDBJ whole genome shotgun (WGS) entry which is preliminary data.</text>
</comment>
<keyword evidence="13" id="KW-1185">Reference proteome</keyword>
<dbReference type="PANTHER" id="PTHR10256">
    <property type="entry name" value="SELENIDE, WATER DIKINASE"/>
    <property type="match status" value="1"/>
</dbReference>
<keyword evidence="7" id="KW-0460">Magnesium</keyword>
<reference evidence="12 13" key="1">
    <citation type="journal article" date="2021" name="Sci. Rep.">
        <title>Genome sequencing of the multicellular alga Astrephomene provides insights into convergent evolution of germ-soma differentiation.</title>
        <authorList>
            <person name="Yamashita S."/>
            <person name="Yamamoto K."/>
            <person name="Matsuzaki R."/>
            <person name="Suzuki S."/>
            <person name="Yamaguchi H."/>
            <person name="Hirooka S."/>
            <person name="Minakuchi Y."/>
            <person name="Miyagishima S."/>
            <person name="Kawachi M."/>
            <person name="Toyoda A."/>
            <person name="Nozaki H."/>
        </authorList>
    </citation>
    <scope>NUCLEOTIDE SEQUENCE [LARGE SCALE GENOMIC DNA]</scope>
    <source>
        <strain evidence="12 13">NIES-4017</strain>
    </source>
</reference>
<feature type="compositionally biased region" description="Polar residues" evidence="9">
    <location>
        <begin position="51"/>
        <end position="65"/>
    </location>
</feature>
<dbReference type="Pfam" id="PF02769">
    <property type="entry name" value="AIRS_C"/>
    <property type="match status" value="1"/>
</dbReference>
<dbReference type="PANTHER" id="PTHR10256:SF0">
    <property type="entry name" value="INACTIVE SELENIDE, WATER DIKINASE-LIKE PROTEIN-RELATED"/>
    <property type="match status" value="1"/>
</dbReference>
<evidence type="ECO:0000256" key="3">
    <source>
        <dbReference type="ARBA" id="ARBA00022723"/>
    </source>
</evidence>
<dbReference type="PIRSF" id="PIRSF036407">
    <property type="entry name" value="Selenphspht_syn"/>
    <property type="match status" value="1"/>
</dbReference>
<dbReference type="NCBIfam" id="TIGR00476">
    <property type="entry name" value="selD"/>
    <property type="match status" value="1"/>
</dbReference>
<dbReference type="NCBIfam" id="NF002098">
    <property type="entry name" value="PRK00943.1"/>
    <property type="match status" value="1"/>
</dbReference>
<evidence type="ECO:0000256" key="2">
    <source>
        <dbReference type="ARBA" id="ARBA00022679"/>
    </source>
</evidence>
<dbReference type="InterPro" id="IPR036676">
    <property type="entry name" value="PurM-like_C_sf"/>
</dbReference>
<organism evidence="12 13">
    <name type="scientific">Astrephomene gubernaculifera</name>
    <dbReference type="NCBI Taxonomy" id="47775"/>
    <lineage>
        <taxon>Eukaryota</taxon>
        <taxon>Viridiplantae</taxon>
        <taxon>Chlorophyta</taxon>
        <taxon>core chlorophytes</taxon>
        <taxon>Chlorophyceae</taxon>
        <taxon>CS clade</taxon>
        <taxon>Chlamydomonadales</taxon>
        <taxon>Astrephomenaceae</taxon>
        <taxon>Astrephomene</taxon>
    </lineage>
</organism>
<dbReference type="GO" id="GO:0005737">
    <property type="term" value="C:cytoplasm"/>
    <property type="evidence" value="ECO:0007669"/>
    <property type="project" value="TreeGrafter"/>
</dbReference>